<dbReference type="RefSeq" id="WP_110854753.1">
    <property type="nucleotide sequence ID" value="NZ_QJSQ01000005.1"/>
</dbReference>
<dbReference type="Gene3D" id="3.40.50.720">
    <property type="entry name" value="NAD(P)-binding Rossmann-like Domain"/>
    <property type="match status" value="1"/>
</dbReference>
<dbReference type="GO" id="GO:0004029">
    <property type="term" value="F:aldehyde dehydrogenase (NAD+) activity"/>
    <property type="evidence" value="ECO:0007669"/>
    <property type="project" value="TreeGrafter"/>
</dbReference>
<organism evidence="2 3">
    <name type="scientific">Paraburkholderia silvatlantica</name>
    <dbReference type="NCBI Taxonomy" id="321895"/>
    <lineage>
        <taxon>Bacteria</taxon>
        <taxon>Pseudomonadati</taxon>
        <taxon>Pseudomonadota</taxon>
        <taxon>Betaproteobacteria</taxon>
        <taxon>Burkholderiales</taxon>
        <taxon>Burkholderiaceae</taxon>
        <taxon>Paraburkholderia</taxon>
    </lineage>
</organism>
<feature type="domain" description="NAD-dependent epimerase/dehydratase" evidence="1">
    <location>
        <begin position="12"/>
        <end position="220"/>
    </location>
</feature>
<gene>
    <name evidence="2" type="ORF">C7410_105210</name>
</gene>
<sequence length="335" mass="36250">MNVGPITRQNRALVLGASGGIGSEVARQLQGAGWQVRALRRGGAPAMAAASAIEWLDGDVLSREAVVHAAQGCAVIVHAVNPPGYRRWAQVVLPMIDNTLAAAAAVGAAVVLPGTVYNFGPDTFPVLREDSPQQPLTRKGAIRVELERRMRAASEHGVRSIVVRAGDFFGPLVGNSWFAQGIVKPGEPVQIVRQPGTRGVGHAWSYVPDVARTMLELIERRGTLPAFATFHMAGHWDADGSQLVEAICRVARRHGLKPQIKPFSWALARAISPFVTTLRELMEMRYLWSEPLQLDNARLVRELGREPHTPLDEAVEATLMGLNCLGAEERAPKAA</sequence>
<dbReference type="EMBL" id="QJSQ01000005">
    <property type="protein sequence ID" value="PYE24985.1"/>
    <property type="molecule type" value="Genomic_DNA"/>
</dbReference>
<dbReference type="SUPFAM" id="SSF51735">
    <property type="entry name" value="NAD(P)-binding Rossmann-fold domains"/>
    <property type="match status" value="1"/>
</dbReference>
<dbReference type="OrthoDB" id="112777at2"/>
<comment type="caution">
    <text evidence="2">The sequence shown here is derived from an EMBL/GenBank/DDBJ whole genome shotgun (WGS) entry which is preliminary data.</text>
</comment>
<proteinExistence type="predicted"/>
<name>A0A2V4THG7_9BURK</name>
<dbReference type="Proteomes" id="UP000247772">
    <property type="component" value="Unassembled WGS sequence"/>
</dbReference>
<accession>A0A2V4THG7</accession>
<evidence type="ECO:0000259" key="1">
    <source>
        <dbReference type="Pfam" id="PF01370"/>
    </source>
</evidence>
<dbReference type="Pfam" id="PF01370">
    <property type="entry name" value="Epimerase"/>
    <property type="match status" value="1"/>
</dbReference>
<dbReference type="GO" id="GO:0005737">
    <property type="term" value="C:cytoplasm"/>
    <property type="evidence" value="ECO:0007669"/>
    <property type="project" value="TreeGrafter"/>
</dbReference>
<dbReference type="PANTHER" id="PTHR48079:SF6">
    <property type="entry name" value="NAD(P)-BINDING DOMAIN-CONTAINING PROTEIN-RELATED"/>
    <property type="match status" value="1"/>
</dbReference>
<protein>
    <submittedName>
        <fullName evidence="2">Nucleoside-diphosphate-sugar epimerase</fullName>
    </submittedName>
</protein>
<evidence type="ECO:0000313" key="3">
    <source>
        <dbReference type="Proteomes" id="UP000247772"/>
    </source>
</evidence>
<reference evidence="2 3" key="1">
    <citation type="submission" date="2018-06" db="EMBL/GenBank/DDBJ databases">
        <title>Genomic Encyclopedia of Type Strains, Phase IV (KMG-V): Genome sequencing to study the core and pangenomes of soil and plant-associated prokaryotes.</title>
        <authorList>
            <person name="Whitman W."/>
        </authorList>
    </citation>
    <scope>NUCLEOTIDE SEQUENCE [LARGE SCALE GENOMIC DNA]</scope>
    <source>
        <strain evidence="2 3">SRCL-318</strain>
    </source>
</reference>
<dbReference type="InterPro" id="IPR001509">
    <property type="entry name" value="Epimerase_deHydtase"/>
</dbReference>
<dbReference type="PANTHER" id="PTHR48079">
    <property type="entry name" value="PROTEIN YEEZ"/>
    <property type="match status" value="1"/>
</dbReference>
<evidence type="ECO:0000313" key="2">
    <source>
        <dbReference type="EMBL" id="PYE24985.1"/>
    </source>
</evidence>
<dbReference type="InterPro" id="IPR036291">
    <property type="entry name" value="NAD(P)-bd_dom_sf"/>
</dbReference>
<dbReference type="InterPro" id="IPR051783">
    <property type="entry name" value="NAD(P)-dependent_oxidoreduct"/>
</dbReference>
<dbReference type="AlphaFoldDB" id="A0A2V4THG7"/>